<sequence length="71" mass="7814">MKKHNDKSVQMNSCEACGMMSFPPLFKKEEKTTITANPAQNTTLGSANENSQHETMSCPGCGMMSFRPANR</sequence>
<feature type="compositionally biased region" description="Polar residues" evidence="1">
    <location>
        <begin position="36"/>
        <end position="55"/>
    </location>
</feature>
<proteinExistence type="predicted"/>
<feature type="region of interest" description="Disordered" evidence="1">
    <location>
        <begin position="36"/>
        <end position="71"/>
    </location>
</feature>
<dbReference type="RefSeq" id="WP_035891096.1">
    <property type="nucleotide sequence ID" value="NZ_JNCF01000071.1"/>
</dbReference>
<dbReference type="EMBL" id="JNCF01000071">
    <property type="protein sequence ID" value="KGP62403.1"/>
    <property type="molecule type" value="Genomic_DNA"/>
</dbReference>
<protein>
    <submittedName>
        <fullName evidence="2">Uncharacterized protein</fullName>
    </submittedName>
</protein>
<evidence type="ECO:0000313" key="2">
    <source>
        <dbReference type="EMBL" id="KGP62403.1"/>
    </source>
</evidence>
<keyword evidence="3" id="KW-1185">Reference proteome</keyword>
<dbReference type="AlphaFoldDB" id="A0A0A2T4T5"/>
<name>A0A0A2T4T5_9GAMM</name>
<accession>A0A0A2T4T5</accession>
<reference evidence="2 3" key="1">
    <citation type="submission" date="2014-05" db="EMBL/GenBank/DDBJ databases">
        <authorList>
            <person name="Rizzardi K."/>
            <person name="Winiecka-Krusnell J."/>
            <person name="Ramliden M."/>
            <person name="Alm E."/>
            <person name="Andersson S."/>
            <person name="Byfors S."/>
        </authorList>
    </citation>
    <scope>NUCLEOTIDE SEQUENCE [LARGE SCALE GENOMIC DNA]</scope>
    <source>
        <strain evidence="2 3">LEGN</strain>
    </source>
</reference>
<dbReference type="Proteomes" id="UP000054422">
    <property type="component" value="Unassembled WGS sequence"/>
</dbReference>
<dbReference type="STRING" id="1498499.EP47_08285"/>
<organism evidence="2 3">
    <name type="scientific">Legionella norrlandica</name>
    <dbReference type="NCBI Taxonomy" id="1498499"/>
    <lineage>
        <taxon>Bacteria</taxon>
        <taxon>Pseudomonadati</taxon>
        <taxon>Pseudomonadota</taxon>
        <taxon>Gammaproteobacteria</taxon>
        <taxon>Legionellales</taxon>
        <taxon>Legionellaceae</taxon>
        <taxon>Legionella</taxon>
    </lineage>
</organism>
<comment type="caution">
    <text evidence="2">The sequence shown here is derived from an EMBL/GenBank/DDBJ whole genome shotgun (WGS) entry which is preliminary data.</text>
</comment>
<gene>
    <name evidence="2" type="ORF">EP47_08285</name>
</gene>
<evidence type="ECO:0000313" key="3">
    <source>
        <dbReference type="Proteomes" id="UP000054422"/>
    </source>
</evidence>
<dbReference type="OrthoDB" id="9982802at2"/>
<evidence type="ECO:0000256" key="1">
    <source>
        <dbReference type="SAM" id="MobiDB-lite"/>
    </source>
</evidence>